<gene>
    <name evidence="8" type="ORF">SAMN05216184_101526</name>
</gene>
<evidence type="ECO:0000256" key="4">
    <source>
        <dbReference type="ARBA" id="ARBA00022984"/>
    </source>
</evidence>
<dbReference type="PANTHER" id="PTHR36174:SF1">
    <property type="entry name" value="LIPID II:GLYCINE GLYCYLTRANSFERASE"/>
    <property type="match status" value="1"/>
</dbReference>
<dbReference type="Proteomes" id="UP000250222">
    <property type="component" value="Unassembled WGS sequence"/>
</dbReference>
<dbReference type="PANTHER" id="PTHR36174">
    <property type="entry name" value="LIPID II:GLYCINE GLYCYLTRANSFERASE"/>
    <property type="match status" value="1"/>
</dbReference>
<evidence type="ECO:0000256" key="1">
    <source>
        <dbReference type="ARBA" id="ARBA00009943"/>
    </source>
</evidence>
<dbReference type="InterPro" id="IPR050644">
    <property type="entry name" value="PG_Glycine_Bridge_Synth"/>
</dbReference>
<dbReference type="InterPro" id="IPR016181">
    <property type="entry name" value="Acyl_CoA_acyltransferase"/>
</dbReference>
<dbReference type="RefSeq" id="WP_110851002.1">
    <property type="nucleotide sequence ID" value="NZ_QKLZ01000001.1"/>
</dbReference>
<dbReference type="GO" id="GO:0071555">
    <property type="term" value="P:cell wall organization"/>
    <property type="evidence" value="ECO:0007669"/>
    <property type="project" value="UniProtKB-KW"/>
</dbReference>
<accession>A0A2Y9BV75</accession>
<evidence type="ECO:0000259" key="7">
    <source>
        <dbReference type="Pfam" id="PF13480"/>
    </source>
</evidence>
<dbReference type="SUPFAM" id="SSF55729">
    <property type="entry name" value="Acyl-CoA N-acyltransferases (Nat)"/>
    <property type="match status" value="1"/>
</dbReference>
<dbReference type="Pfam" id="PF13480">
    <property type="entry name" value="Acetyltransf_6"/>
    <property type="match status" value="1"/>
</dbReference>
<evidence type="ECO:0000313" key="8">
    <source>
        <dbReference type="EMBL" id="SSA36872.1"/>
    </source>
</evidence>
<evidence type="ECO:0000313" key="9">
    <source>
        <dbReference type="Proteomes" id="UP000250222"/>
    </source>
</evidence>
<dbReference type="InterPro" id="IPR003447">
    <property type="entry name" value="FEMABX"/>
</dbReference>
<keyword evidence="3" id="KW-0133">Cell shape</keyword>
<evidence type="ECO:0000256" key="3">
    <source>
        <dbReference type="ARBA" id="ARBA00022960"/>
    </source>
</evidence>
<keyword evidence="6" id="KW-0961">Cell wall biogenesis/degradation</keyword>
<feature type="domain" description="BioF2-like acetyltransferase" evidence="7">
    <location>
        <begin position="149"/>
        <end position="282"/>
    </location>
</feature>
<evidence type="ECO:0000256" key="5">
    <source>
        <dbReference type="ARBA" id="ARBA00023315"/>
    </source>
</evidence>
<dbReference type="Gene3D" id="3.40.630.30">
    <property type="match status" value="1"/>
</dbReference>
<keyword evidence="9" id="KW-1185">Reference proteome</keyword>
<dbReference type="OrthoDB" id="3185680at2"/>
<name>A0A2Y9BV75_9MICO</name>
<comment type="similarity">
    <text evidence="1">Belongs to the FemABX family.</text>
</comment>
<dbReference type="GO" id="GO:0008360">
    <property type="term" value="P:regulation of cell shape"/>
    <property type="evidence" value="ECO:0007669"/>
    <property type="project" value="UniProtKB-KW"/>
</dbReference>
<dbReference type="InterPro" id="IPR038740">
    <property type="entry name" value="BioF2-like_GNAT_dom"/>
</dbReference>
<reference evidence="8 9" key="1">
    <citation type="submission" date="2016-10" db="EMBL/GenBank/DDBJ databases">
        <authorList>
            <person name="Cai Z."/>
        </authorList>
    </citation>
    <scope>NUCLEOTIDE SEQUENCE [LARGE SCALE GENOMIC DNA]</scope>
    <source>
        <strain evidence="8 9">CGMCC 1.10826</strain>
    </source>
</reference>
<dbReference type="GO" id="GO:0016755">
    <property type="term" value="F:aminoacyltransferase activity"/>
    <property type="evidence" value="ECO:0007669"/>
    <property type="project" value="InterPro"/>
</dbReference>
<protein>
    <submittedName>
        <fullName evidence="8">Acetyltransferase (GNAT) domain-containing protein</fullName>
    </submittedName>
</protein>
<organism evidence="8 9">
    <name type="scientific">Georgenia satyanarayanai</name>
    <dbReference type="NCBI Taxonomy" id="860221"/>
    <lineage>
        <taxon>Bacteria</taxon>
        <taxon>Bacillati</taxon>
        <taxon>Actinomycetota</taxon>
        <taxon>Actinomycetes</taxon>
        <taxon>Micrococcales</taxon>
        <taxon>Bogoriellaceae</taxon>
        <taxon>Georgenia</taxon>
    </lineage>
</organism>
<keyword evidence="2 8" id="KW-0808">Transferase</keyword>
<dbReference type="AlphaFoldDB" id="A0A2Y9BV75"/>
<dbReference type="EMBL" id="UETB01000001">
    <property type="protein sequence ID" value="SSA36872.1"/>
    <property type="molecule type" value="Genomic_DNA"/>
</dbReference>
<evidence type="ECO:0000256" key="2">
    <source>
        <dbReference type="ARBA" id="ARBA00022679"/>
    </source>
</evidence>
<sequence length="343" mass="37897">MTLRPVDDTTYTSLAAGTPLPVEQAPVWAAFDAVVPGRSHWGRLAYVDDDGATAAVVTLAEVRGPGGFRYLWAKNGPVWLVEPTPEREAALRRELGERLRRVDPRLVFVRLHARHEAPDLRPVMQGITYDRTVVVDLDRSEDEVFTAMKQQGRRAIRKALKDESLTVGEETGLDEAAFAELYDVFVETGEREGFGPHPARRYLDMLATLGPEHARVFVTRRDGRALAWALVLVNDGAALYSVGASSSEARGAYAADLLHWDIIRTLLAEGVRSYDLAGAGSDRFPGLSGLTQFKTKFEKEITEVSPAWDMPLHPRAYTALVQALAAKRRATAALGRVRSRLRP</sequence>
<proteinExistence type="inferred from homology"/>
<dbReference type="PROSITE" id="PS51191">
    <property type="entry name" value="FEMABX"/>
    <property type="match status" value="1"/>
</dbReference>
<keyword evidence="4" id="KW-0573">Peptidoglycan synthesis</keyword>
<dbReference type="GO" id="GO:0009252">
    <property type="term" value="P:peptidoglycan biosynthetic process"/>
    <property type="evidence" value="ECO:0007669"/>
    <property type="project" value="UniProtKB-KW"/>
</dbReference>
<evidence type="ECO:0000256" key="6">
    <source>
        <dbReference type="ARBA" id="ARBA00023316"/>
    </source>
</evidence>
<keyword evidence="5" id="KW-0012">Acyltransferase</keyword>